<dbReference type="KEGG" id="dpx:DAPPUDRAFT_108123"/>
<keyword evidence="2" id="KW-1185">Reference proteome</keyword>
<accession>E9GZ82</accession>
<dbReference type="Proteomes" id="UP000000305">
    <property type="component" value="Unassembled WGS sequence"/>
</dbReference>
<dbReference type="InParanoid" id="E9GZ82"/>
<name>E9GZ82_DAPPU</name>
<organism evidence="1 2">
    <name type="scientific">Daphnia pulex</name>
    <name type="common">Water flea</name>
    <dbReference type="NCBI Taxonomy" id="6669"/>
    <lineage>
        <taxon>Eukaryota</taxon>
        <taxon>Metazoa</taxon>
        <taxon>Ecdysozoa</taxon>
        <taxon>Arthropoda</taxon>
        <taxon>Crustacea</taxon>
        <taxon>Branchiopoda</taxon>
        <taxon>Diplostraca</taxon>
        <taxon>Cladocera</taxon>
        <taxon>Anomopoda</taxon>
        <taxon>Daphniidae</taxon>
        <taxon>Daphnia</taxon>
    </lineage>
</organism>
<dbReference type="HOGENOM" id="CLU_960640_0_0_1"/>
<protein>
    <submittedName>
        <fullName evidence="1">Uncharacterized protein</fullName>
    </submittedName>
</protein>
<evidence type="ECO:0000313" key="1">
    <source>
        <dbReference type="EMBL" id="EFX75203.1"/>
    </source>
</evidence>
<gene>
    <name evidence="1" type="ORF">DAPPUDRAFT_108123</name>
</gene>
<evidence type="ECO:0000313" key="2">
    <source>
        <dbReference type="Proteomes" id="UP000000305"/>
    </source>
</evidence>
<reference evidence="1 2" key="1">
    <citation type="journal article" date="2011" name="Science">
        <title>The ecoresponsive genome of Daphnia pulex.</title>
        <authorList>
            <person name="Colbourne J.K."/>
            <person name="Pfrender M.E."/>
            <person name="Gilbert D."/>
            <person name="Thomas W.K."/>
            <person name="Tucker A."/>
            <person name="Oakley T.H."/>
            <person name="Tokishita S."/>
            <person name="Aerts A."/>
            <person name="Arnold G.J."/>
            <person name="Basu M.K."/>
            <person name="Bauer D.J."/>
            <person name="Caceres C.E."/>
            <person name="Carmel L."/>
            <person name="Casola C."/>
            <person name="Choi J.H."/>
            <person name="Detter J.C."/>
            <person name="Dong Q."/>
            <person name="Dusheyko S."/>
            <person name="Eads B.D."/>
            <person name="Frohlich T."/>
            <person name="Geiler-Samerotte K.A."/>
            <person name="Gerlach D."/>
            <person name="Hatcher P."/>
            <person name="Jogdeo S."/>
            <person name="Krijgsveld J."/>
            <person name="Kriventseva E.V."/>
            <person name="Kultz D."/>
            <person name="Laforsch C."/>
            <person name="Lindquist E."/>
            <person name="Lopez J."/>
            <person name="Manak J.R."/>
            <person name="Muller J."/>
            <person name="Pangilinan J."/>
            <person name="Patwardhan R.P."/>
            <person name="Pitluck S."/>
            <person name="Pritham E.J."/>
            <person name="Rechtsteiner A."/>
            <person name="Rho M."/>
            <person name="Rogozin I.B."/>
            <person name="Sakarya O."/>
            <person name="Salamov A."/>
            <person name="Schaack S."/>
            <person name="Shapiro H."/>
            <person name="Shiga Y."/>
            <person name="Skalitzky C."/>
            <person name="Smith Z."/>
            <person name="Souvorov A."/>
            <person name="Sung W."/>
            <person name="Tang Z."/>
            <person name="Tsuchiya D."/>
            <person name="Tu H."/>
            <person name="Vos H."/>
            <person name="Wang M."/>
            <person name="Wolf Y.I."/>
            <person name="Yamagata H."/>
            <person name="Yamada T."/>
            <person name="Ye Y."/>
            <person name="Shaw J.R."/>
            <person name="Andrews J."/>
            <person name="Crease T.J."/>
            <person name="Tang H."/>
            <person name="Lucas S.M."/>
            <person name="Robertson H.M."/>
            <person name="Bork P."/>
            <person name="Koonin E.V."/>
            <person name="Zdobnov E.M."/>
            <person name="Grigoriev I.V."/>
            <person name="Lynch M."/>
            <person name="Boore J.L."/>
        </authorList>
    </citation>
    <scope>NUCLEOTIDE SEQUENCE [LARGE SCALE GENOMIC DNA]</scope>
</reference>
<sequence length="290" mass="32124">MAVMLTVLLGNQLLPKVYTSASNNLFLYYNRLGRVCIHVSALLQLAVAEHELPSRKTRTSGNADEDQVAVLLDLRKLLMLVLQKHVNSEVDIPPVTEEEYIQCISELAELPFLPVCLSNITEYSDRFKSLAETHNVPNHITELLNPEFAAKLIEKHIQDNNLHTKFSLKQLQLYVTESHKGILGVYNGISEINLVHVERDEELISIMDPIVYIGTTVGALGSDCFVLRKVDGDDDGADDIGAKIFVVTGLSLSETLLSSDKKSDLSNGMGWQFLVASAIQTEDISKACDE</sequence>
<proteinExistence type="predicted"/>
<dbReference type="AlphaFoldDB" id="E9GZ82"/>
<dbReference type="EMBL" id="GL732577">
    <property type="protein sequence ID" value="EFX75203.1"/>
    <property type="molecule type" value="Genomic_DNA"/>
</dbReference>